<proteinExistence type="predicted"/>
<protein>
    <recommendedName>
        <fullName evidence="4">VOC domain-containing protein</fullName>
    </recommendedName>
</protein>
<dbReference type="EMBL" id="BIFH01000013">
    <property type="protein sequence ID" value="GCD92806.1"/>
    <property type="molecule type" value="Genomic_DNA"/>
</dbReference>
<reference evidence="2 3" key="1">
    <citation type="submission" date="2018-12" db="EMBL/GenBank/DDBJ databases">
        <title>Draft genome sequence of Embleya hyalina NBRC 13850T.</title>
        <authorList>
            <person name="Komaki H."/>
            <person name="Hosoyama A."/>
            <person name="Kimura A."/>
            <person name="Ichikawa N."/>
            <person name="Tamura T."/>
        </authorList>
    </citation>
    <scope>NUCLEOTIDE SEQUENCE [LARGE SCALE GENOMIC DNA]</scope>
    <source>
        <strain evidence="2 3">NBRC 13850</strain>
    </source>
</reference>
<dbReference type="Pfam" id="PF13669">
    <property type="entry name" value="Glyoxalase_4"/>
    <property type="match status" value="1"/>
</dbReference>
<dbReference type="AlphaFoldDB" id="A0A401YDZ9"/>
<name>A0A401YDZ9_9ACTN</name>
<dbReference type="Gene3D" id="3.10.180.10">
    <property type="entry name" value="2,3-Dihydroxybiphenyl 1,2-Dioxygenase, domain 1"/>
    <property type="match status" value="1"/>
</dbReference>
<keyword evidence="3" id="KW-1185">Reference proteome</keyword>
<feature type="compositionally biased region" description="Basic and acidic residues" evidence="1">
    <location>
        <begin position="172"/>
        <end position="182"/>
    </location>
</feature>
<gene>
    <name evidence="2" type="ORF">EHYA_00448</name>
</gene>
<feature type="region of interest" description="Disordered" evidence="1">
    <location>
        <begin position="171"/>
        <end position="195"/>
    </location>
</feature>
<evidence type="ECO:0000256" key="1">
    <source>
        <dbReference type="SAM" id="MobiDB-lite"/>
    </source>
</evidence>
<evidence type="ECO:0008006" key="4">
    <source>
        <dbReference type="Google" id="ProtNLM"/>
    </source>
</evidence>
<organism evidence="2 3">
    <name type="scientific">Embleya hyalina</name>
    <dbReference type="NCBI Taxonomy" id="516124"/>
    <lineage>
        <taxon>Bacteria</taxon>
        <taxon>Bacillati</taxon>
        <taxon>Actinomycetota</taxon>
        <taxon>Actinomycetes</taxon>
        <taxon>Kitasatosporales</taxon>
        <taxon>Streptomycetaceae</taxon>
        <taxon>Embleya</taxon>
    </lineage>
</organism>
<dbReference type="InterPro" id="IPR029068">
    <property type="entry name" value="Glyas_Bleomycin-R_OHBP_Dase"/>
</dbReference>
<comment type="caution">
    <text evidence="2">The sequence shown here is derived from an EMBL/GenBank/DDBJ whole genome shotgun (WGS) entry which is preliminary data.</text>
</comment>
<evidence type="ECO:0000313" key="2">
    <source>
        <dbReference type="EMBL" id="GCD92806.1"/>
    </source>
</evidence>
<sequence>MTRTGTPIPRLAGVTSLLQICFVVDDLHTAMADFGTCFGAGPWFLGPEPTDDPNGTVHRGVPTPLGARIALGYTGALMLELVEPLPGSTTVFSDRLAESGPGLHHFGFGTTNLDATLRELADRGRTPVFTSRTPRGARIVMVEDTTGHGGLEEYIELTPEGEAFYATMRAAAESRDGREPIRAEATPPHPSSPDP</sequence>
<accession>A0A401YDZ9</accession>
<evidence type="ECO:0000313" key="3">
    <source>
        <dbReference type="Proteomes" id="UP000286931"/>
    </source>
</evidence>
<dbReference type="SUPFAM" id="SSF54593">
    <property type="entry name" value="Glyoxalase/Bleomycin resistance protein/Dihydroxybiphenyl dioxygenase"/>
    <property type="match status" value="1"/>
</dbReference>
<dbReference type="Proteomes" id="UP000286931">
    <property type="component" value="Unassembled WGS sequence"/>
</dbReference>